<feature type="transmembrane region" description="Helical" evidence="8">
    <location>
        <begin position="352"/>
        <end position="368"/>
    </location>
</feature>
<dbReference type="GO" id="GO:0016763">
    <property type="term" value="F:pentosyltransferase activity"/>
    <property type="evidence" value="ECO:0007669"/>
    <property type="project" value="TreeGrafter"/>
</dbReference>
<feature type="transmembrane region" description="Helical" evidence="8">
    <location>
        <begin position="178"/>
        <end position="196"/>
    </location>
</feature>
<keyword evidence="2" id="KW-1003">Cell membrane</keyword>
<evidence type="ECO:0000313" key="11">
    <source>
        <dbReference type="Proteomes" id="UP000008204"/>
    </source>
</evidence>
<feature type="transmembrane region" description="Helical" evidence="8">
    <location>
        <begin position="406"/>
        <end position="432"/>
    </location>
</feature>
<feature type="transmembrane region" description="Helical" evidence="8">
    <location>
        <begin position="452"/>
        <end position="476"/>
    </location>
</feature>
<dbReference type="GO" id="GO:0005886">
    <property type="term" value="C:plasma membrane"/>
    <property type="evidence" value="ECO:0007669"/>
    <property type="project" value="UniProtKB-SubCell"/>
</dbReference>
<dbReference type="AlphaFoldDB" id="B7K4K4"/>
<reference evidence="11" key="1">
    <citation type="journal article" date="2011" name="MBio">
        <title>Novel metabolic attributes of the genus Cyanothece, comprising a group of unicellular nitrogen-fixing Cyanobacteria.</title>
        <authorList>
            <person name="Bandyopadhyay A."/>
            <person name="Elvitigala T."/>
            <person name="Welsh E."/>
            <person name="Stockel J."/>
            <person name="Liberton M."/>
            <person name="Min H."/>
            <person name="Sherman L.A."/>
            <person name="Pakrasi H.B."/>
        </authorList>
    </citation>
    <scope>NUCLEOTIDE SEQUENCE [LARGE SCALE GENOMIC DNA]</scope>
    <source>
        <strain evidence="11">PCC 8801</strain>
    </source>
</reference>
<comment type="subcellular location">
    <subcellularLocation>
        <location evidence="1">Cell membrane</location>
        <topology evidence="1">Multi-pass membrane protein</topology>
    </subcellularLocation>
</comment>
<feature type="transmembrane region" description="Helical" evidence="8">
    <location>
        <begin position="483"/>
        <end position="506"/>
    </location>
</feature>
<feature type="transmembrane region" description="Helical" evidence="8">
    <location>
        <begin position="216"/>
        <end position="248"/>
    </location>
</feature>
<dbReference type="RefSeq" id="WP_012594742.1">
    <property type="nucleotide sequence ID" value="NC_011726.1"/>
</dbReference>
<dbReference type="GO" id="GO:0009103">
    <property type="term" value="P:lipopolysaccharide biosynthetic process"/>
    <property type="evidence" value="ECO:0007669"/>
    <property type="project" value="UniProtKB-ARBA"/>
</dbReference>
<dbReference type="InterPro" id="IPR038731">
    <property type="entry name" value="RgtA/B/C-like"/>
</dbReference>
<dbReference type="Pfam" id="PF13231">
    <property type="entry name" value="PMT_2"/>
    <property type="match status" value="1"/>
</dbReference>
<dbReference type="HOGENOM" id="CLU_019200_0_1_3"/>
<dbReference type="GO" id="GO:0010041">
    <property type="term" value="P:response to iron(III) ion"/>
    <property type="evidence" value="ECO:0007669"/>
    <property type="project" value="TreeGrafter"/>
</dbReference>
<dbReference type="PANTHER" id="PTHR33908">
    <property type="entry name" value="MANNOSYLTRANSFERASE YKCB-RELATED"/>
    <property type="match status" value="1"/>
</dbReference>
<keyword evidence="6 8" id="KW-1133">Transmembrane helix</keyword>
<feature type="transmembrane region" description="Helical" evidence="8">
    <location>
        <begin position="260"/>
        <end position="280"/>
    </location>
</feature>
<evidence type="ECO:0000259" key="9">
    <source>
        <dbReference type="Pfam" id="PF13231"/>
    </source>
</evidence>
<dbReference type="PANTHER" id="PTHR33908:SF3">
    <property type="entry name" value="UNDECAPRENYL PHOSPHATE-ALPHA-4-AMINO-4-DEOXY-L-ARABINOSE ARABINOSYL TRANSFERASE"/>
    <property type="match status" value="1"/>
</dbReference>
<evidence type="ECO:0000256" key="3">
    <source>
        <dbReference type="ARBA" id="ARBA00022676"/>
    </source>
</evidence>
<feature type="transmembrane region" description="Helical" evidence="8">
    <location>
        <begin position="111"/>
        <end position="129"/>
    </location>
</feature>
<dbReference type="KEGG" id="cyp:PCC8801_1411"/>
<sequence>MHKITLQQEPIEPEILAKKSPKTLWIFSILWLLLISWIAFLWNLGAIGLVDKTEPMFVEASRQMALTGDWITPYWNGETRFDKPPLTYWLISLSFRVFGVNEWAARFPSAVFAIALVCLGFYTLRYWGFSDTNVLGSSTQDKNNSNEQQLWFSAIIGSAIIALNPFWIAWGRTGVSDMFLSSSIGLALLSFFIGYVQPKTALPKPLGLSVKNWWYVGYWVFMALGVLAKGPVALVLPGFVVIAFLLYVGRFLEVVKETPWLLGIGSFILIAVPWFILVTLEHGQEYIDTFFGFHNVQRFTSVVSVHPGAWYYYFPVVLVALIPWSIFLPLAIARLRFWRRNNWVNSERSTHLGLFALVWFLVIFVFFSSSVTKLAGYVLPLVPAAAILIALFWSDQTTQKATQNQGIWPLLFMLSGLANIGILGGLAVASFLSPQLVGNDPMMPQFNQLLQASGLPIRSGIIWAFSTLGVLILLLWKGHKRWIWAANLLGFMAFFSWVVLPIAPIIDSERQLPLRELATLVKKEQKPGEKLVLLGFMRPSMVYYTQQTVDSITETDIYSGQAIEYFKQQLNTPGTSPTTLIVAKPRYFEKLRLNPSDYEVIGDGKVYQLIRVSKDKVIQKNS</sequence>
<evidence type="ECO:0000256" key="4">
    <source>
        <dbReference type="ARBA" id="ARBA00022679"/>
    </source>
</evidence>
<feature type="transmembrane region" description="Helical" evidence="8">
    <location>
        <begin position="374"/>
        <end position="394"/>
    </location>
</feature>
<protein>
    <submittedName>
        <fullName evidence="10">Glycosyl transferase family 39</fullName>
    </submittedName>
</protein>
<feature type="transmembrane region" description="Helical" evidence="8">
    <location>
        <begin position="149"/>
        <end position="171"/>
    </location>
</feature>
<evidence type="ECO:0000256" key="1">
    <source>
        <dbReference type="ARBA" id="ARBA00004651"/>
    </source>
</evidence>
<keyword evidence="7 8" id="KW-0472">Membrane</keyword>
<accession>B7K4K4</accession>
<dbReference type="InterPro" id="IPR050297">
    <property type="entry name" value="LipidA_mod_glycosyltrf_83"/>
</dbReference>
<dbReference type="CAZy" id="GT83">
    <property type="family name" value="Glycosyltransferase Family 83"/>
</dbReference>
<keyword evidence="4 10" id="KW-0808">Transferase</keyword>
<evidence type="ECO:0000256" key="2">
    <source>
        <dbReference type="ARBA" id="ARBA00022475"/>
    </source>
</evidence>
<evidence type="ECO:0000256" key="7">
    <source>
        <dbReference type="ARBA" id="ARBA00023136"/>
    </source>
</evidence>
<feature type="transmembrane region" description="Helical" evidence="8">
    <location>
        <begin position="86"/>
        <end position="104"/>
    </location>
</feature>
<evidence type="ECO:0000256" key="6">
    <source>
        <dbReference type="ARBA" id="ARBA00022989"/>
    </source>
</evidence>
<keyword evidence="11" id="KW-1185">Reference proteome</keyword>
<proteinExistence type="predicted"/>
<gene>
    <name evidence="10" type="ordered locus">PCC8801_1411</name>
</gene>
<keyword evidence="5 8" id="KW-0812">Transmembrane</keyword>
<feature type="domain" description="Glycosyltransferase RgtA/B/C/D-like" evidence="9">
    <location>
        <begin position="82"/>
        <end position="124"/>
    </location>
</feature>
<name>B7K4K4_RIPO1</name>
<dbReference type="STRING" id="41431.PCC8801_1411"/>
<dbReference type="EMBL" id="CP001287">
    <property type="protein sequence ID" value="ACK65469.1"/>
    <property type="molecule type" value="Genomic_DNA"/>
</dbReference>
<dbReference type="OrthoDB" id="9775035at2"/>
<dbReference type="eggNOG" id="COG1807">
    <property type="taxonomic scope" value="Bacteria"/>
</dbReference>
<evidence type="ECO:0000313" key="10">
    <source>
        <dbReference type="EMBL" id="ACK65469.1"/>
    </source>
</evidence>
<evidence type="ECO:0000256" key="8">
    <source>
        <dbReference type="SAM" id="Phobius"/>
    </source>
</evidence>
<feature type="transmembrane region" description="Helical" evidence="8">
    <location>
        <begin position="310"/>
        <end position="332"/>
    </location>
</feature>
<dbReference type="Proteomes" id="UP000008204">
    <property type="component" value="Chromosome"/>
</dbReference>
<organism evidence="10 11">
    <name type="scientific">Rippkaea orientalis (strain PCC 8801 / RF-1)</name>
    <name type="common">Cyanothece sp. (strain PCC 8801)</name>
    <dbReference type="NCBI Taxonomy" id="41431"/>
    <lineage>
        <taxon>Bacteria</taxon>
        <taxon>Bacillati</taxon>
        <taxon>Cyanobacteriota</taxon>
        <taxon>Cyanophyceae</taxon>
        <taxon>Oscillatoriophycideae</taxon>
        <taxon>Chroococcales</taxon>
        <taxon>Aphanothecaceae</taxon>
        <taxon>Rippkaea</taxon>
        <taxon>Rippkaea orientalis</taxon>
    </lineage>
</organism>
<keyword evidence="3" id="KW-0328">Glycosyltransferase</keyword>
<feature type="transmembrane region" description="Helical" evidence="8">
    <location>
        <begin position="24"/>
        <end position="50"/>
    </location>
</feature>
<evidence type="ECO:0000256" key="5">
    <source>
        <dbReference type="ARBA" id="ARBA00022692"/>
    </source>
</evidence>